<dbReference type="EMBL" id="MN740944">
    <property type="protein sequence ID" value="QHU19127.1"/>
    <property type="molecule type" value="Genomic_DNA"/>
</dbReference>
<proteinExistence type="predicted"/>
<name>A0A6C0KQY3_9ZZZZ</name>
<reference evidence="1" key="1">
    <citation type="journal article" date="2020" name="Nature">
        <title>Giant virus diversity and host interactions through global metagenomics.</title>
        <authorList>
            <person name="Schulz F."/>
            <person name="Roux S."/>
            <person name="Paez-Espino D."/>
            <person name="Jungbluth S."/>
            <person name="Walsh D.A."/>
            <person name="Denef V.J."/>
            <person name="McMahon K.D."/>
            <person name="Konstantinidis K.T."/>
            <person name="Eloe-Fadrosh E.A."/>
            <person name="Kyrpides N.C."/>
            <person name="Woyke T."/>
        </authorList>
    </citation>
    <scope>NUCLEOTIDE SEQUENCE</scope>
    <source>
        <strain evidence="1">GVMAG-S-3300013014-104</strain>
    </source>
</reference>
<dbReference type="AlphaFoldDB" id="A0A6C0KQY3"/>
<organism evidence="1">
    <name type="scientific">viral metagenome</name>
    <dbReference type="NCBI Taxonomy" id="1070528"/>
    <lineage>
        <taxon>unclassified sequences</taxon>
        <taxon>metagenomes</taxon>
        <taxon>organismal metagenomes</taxon>
    </lineage>
</organism>
<protein>
    <submittedName>
        <fullName evidence="1">Uncharacterized protein</fullName>
    </submittedName>
</protein>
<sequence>MILYPLERQEYYKKYFYNIFDYIIKWKQEE</sequence>
<accession>A0A6C0KQY3</accession>
<evidence type="ECO:0000313" key="1">
    <source>
        <dbReference type="EMBL" id="QHU19127.1"/>
    </source>
</evidence>